<protein>
    <recommendedName>
        <fullName evidence="4">SH2 domain-containing protein</fullName>
    </recommendedName>
</protein>
<evidence type="ECO:0000256" key="1">
    <source>
        <dbReference type="SAM" id="MobiDB-lite"/>
    </source>
</evidence>
<proteinExistence type="predicted"/>
<evidence type="ECO:0008006" key="4">
    <source>
        <dbReference type="Google" id="ProtNLM"/>
    </source>
</evidence>
<organism evidence="2 3">
    <name type="scientific">Gnathostoma spinigerum</name>
    <dbReference type="NCBI Taxonomy" id="75299"/>
    <lineage>
        <taxon>Eukaryota</taxon>
        <taxon>Metazoa</taxon>
        <taxon>Ecdysozoa</taxon>
        <taxon>Nematoda</taxon>
        <taxon>Chromadorea</taxon>
        <taxon>Rhabditida</taxon>
        <taxon>Spirurina</taxon>
        <taxon>Gnathostomatomorpha</taxon>
        <taxon>Gnathostomatoidea</taxon>
        <taxon>Gnathostomatidae</taxon>
        <taxon>Gnathostoma</taxon>
    </lineage>
</organism>
<name>A0ABD6F111_9BILA</name>
<dbReference type="Proteomes" id="UP001608902">
    <property type="component" value="Unassembled WGS sequence"/>
</dbReference>
<accession>A0ABD6F111</accession>
<gene>
    <name evidence="2" type="ORF">AB6A40_010173</name>
</gene>
<feature type="compositionally biased region" description="Basic and acidic residues" evidence="1">
    <location>
        <begin position="33"/>
        <end position="47"/>
    </location>
</feature>
<keyword evidence="3" id="KW-1185">Reference proteome</keyword>
<sequence>MKVEAVYPLHELIGDKQLIIPDISSPESAVPHEIPKSDQKSSVQKERQLPPEFTANHPLHLQFATESSVSEYGEFVDGETPIEDHKTSHAGWPFKGKLITRMHSGVLHQEFKMKWVPSEVGNEIHFTGIAGSFKGVKGKPGVFWDGTKYAVETLMSRPDGSFLVRPLEKRSYIMFLAKADPETGKRTLEKSVGNKLEDKPSRGTETCASSITTNLILCPAISSFIV</sequence>
<evidence type="ECO:0000313" key="2">
    <source>
        <dbReference type="EMBL" id="MFH4983464.1"/>
    </source>
</evidence>
<comment type="caution">
    <text evidence="2">The sequence shown here is derived from an EMBL/GenBank/DDBJ whole genome shotgun (WGS) entry which is preliminary data.</text>
</comment>
<feature type="region of interest" description="Disordered" evidence="1">
    <location>
        <begin position="26"/>
        <end position="47"/>
    </location>
</feature>
<reference evidence="2 3" key="1">
    <citation type="submission" date="2024-08" db="EMBL/GenBank/DDBJ databases">
        <title>Gnathostoma spinigerum genome.</title>
        <authorList>
            <person name="Gonzalez-Bertolin B."/>
            <person name="Monzon S."/>
            <person name="Zaballos A."/>
            <person name="Jimenez P."/>
            <person name="Dekumyoy P."/>
            <person name="Varona S."/>
            <person name="Cuesta I."/>
            <person name="Sumanam S."/>
            <person name="Adisakwattana P."/>
            <person name="Gasser R.B."/>
            <person name="Hernandez-Gonzalez A."/>
            <person name="Young N.D."/>
            <person name="Perteguer M.J."/>
        </authorList>
    </citation>
    <scope>NUCLEOTIDE SEQUENCE [LARGE SCALE GENOMIC DNA]</scope>
    <source>
        <strain evidence="2">AL3</strain>
        <tissue evidence="2">Liver</tissue>
    </source>
</reference>
<dbReference type="EMBL" id="JBGFUD010012374">
    <property type="protein sequence ID" value="MFH4983464.1"/>
    <property type="molecule type" value="Genomic_DNA"/>
</dbReference>
<dbReference type="AlphaFoldDB" id="A0ABD6F111"/>
<evidence type="ECO:0000313" key="3">
    <source>
        <dbReference type="Proteomes" id="UP001608902"/>
    </source>
</evidence>